<dbReference type="CDD" id="cd00086">
    <property type="entry name" value="homeodomain"/>
    <property type="match status" value="1"/>
</dbReference>
<evidence type="ECO:0000256" key="8">
    <source>
        <dbReference type="PROSITE-ProRule" id="PRU00108"/>
    </source>
</evidence>
<dbReference type="Pfam" id="PF02183">
    <property type="entry name" value="HALZ"/>
    <property type="match status" value="1"/>
</dbReference>
<feature type="domain" description="Homeobox" evidence="12">
    <location>
        <begin position="89"/>
        <end position="149"/>
    </location>
</feature>
<dbReference type="InterPro" id="IPR017970">
    <property type="entry name" value="Homeobox_CS"/>
</dbReference>
<dbReference type="AlphaFoldDB" id="A0A803L914"/>
<evidence type="ECO:0000256" key="11">
    <source>
        <dbReference type="SAM" id="MobiDB-lite"/>
    </source>
</evidence>
<evidence type="ECO:0000313" key="14">
    <source>
        <dbReference type="Proteomes" id="UP000596660"/>
    </source>
</evidence>
<evidence type="ECO:0000256" key="1">
    <source>
        <dbReference type="ARBA" id="ARBA00004123"/>
    </source>
</evidence>
<reference evidence="13" key="1">
    <citation type="journal article" date="2017" name="Nature">
        <title>The genome of Chenopodium quinoa.</title>
        <authorList>
            <person name="Jarvis D.E."/>
            <person name="Ho Y.S."/>
            <person name="Lightfoot D.J."/>
            <person name="Schmoeckel S.M."/>
            <person name="Li B."/>
            <person name="Borm T.J.A."/>
            <person name="Ohyanagi H."/>
            <person name="Mineta K."/>
            <person name="Michell C.T."/>
            <person name="Saber N."/>
            <person name="Kharbatia N.M."/>
            <person name="Rupper R.R."/>
            <person name="Sharp A.R."/>
            <person name="Dally N."/>
            <person name="Boughton B.A."/>
            <person name="Woo Y.H."/>
            <person name="Gao G."/>
            <person name="Schijlen E.G.W.M."/>
            <person name="Guo X."/>
            <person name="Momin A.A."/>
            <person name="Negrao S."/>
            <person name="Al-Babili S."/>
            <person name="Gehring C."/>
            <person name="Roessner U."/>
            <person name="Jung C."/>
            <person name="Murphy K."/>
            <person name="Arold S.T."/>
            <person name="Gojobori T."/>
            <person name="van der Linden C.G."/>
            <person name="van Loo E.N."/>
            <person name="Jellen E.N."/>
            <person name="Maughan P.J."/>
            <person name="Tester M."/>
        </authorList>
    </citation>
    <scope>NUCLEOTIDE SEQUENCE [LARGE SCALE GENOMIC DNA]</scope>
    <source>
        <strain evidence="13">cv. PI 614886</strain>
    </source>
</reference>
<dbReference type="InterPro" id="IPR045224">
    <property type="entry name" value="HDZip_class_I_plant"/>
</dbReference>
<reference evidence="13" key="2">
    <citation type="submission" date="2021-03" db="UniProtKB">
        <authorList>
            <consortium name="EnsemblPlants"/>
        </authorList>
    </citation>
    <scope>IDENTIFICATION</scope>
</reference>
<dbReference type="PANTHER" id="PTHR24326:SF606">
    <property type="entry name" value="HOMEOBOX-LEUCINE ZIPPER PROTEIN ATHB-54"/>
    <property type="match status" value="1"/>
</dbReference>
<dbReference type="Gene3D" id="1.10.10.60">
    <property type="entry name" value="Homeodomain-like"/>
    <property type="match status" value="1"/>
</dbReference>
<dbReference type="EnsemblPlants" id="AUR62008353-RA">
    <property type="protein sequence ID" value="AUR62008353-RA:cds"/>
    <property type="gene ID" value="AUR62008353"/>
</dbReference>
<evidence type="ECO:0000256" key="3">
    <source>
        <dbReference type="ARBA" id="ARBA00023125"/>
    </source>
</evidence>
<dbReference type="SMR" id="A0A803L914"/>
<dbReference type="FunFam" id="1.10.10.60:FF:000159">
    <property type="entry name" value="Homeobox-leucine zipper protein HAT5"/>
    <property type="match status" value="1"/>
</dbReference>
<dbReference type="InterPro" id="IPR001356">
    <property type="entry name" value="HD"/>
</dbReference>
<organism evidence="13 14">
    <name type="scientific">Chenopodium quinoa</name>
    <name type="common">Quinoa</name>
    <dbReference type="NCBI Taxonomy" id="63459"/>
    <lineage>
        <taxon>Eukaryota</taxon>
        <taxon>Viridiplantae</taxon>
        <taxon>Streptophyta</taxon>
        <taxon>Embryophyta</taxon>
        <taxon>Tracheophyta</taxon>
        <taxon>Spermatophyta</taxon>
        <taxon>Magnoliopsida</taxon>
        <taxon>eudicotyledons</taxon>
        <taxon>Gunneridae</taxon>
        <taxon>Pentapetalae</taxon>
        <taxon>Caryophyllales</taxon>
        <taxon>Chenopodiaceae</taxon>
        <taxon>Chenopodioideae</taxon>
        <taxon>Atripliceae</taxon>
        <taxon>Chenopodium</taxon>
    </lineage>
</organism>
<dbReference type="OMA" id="MSGGRMY"/>
<evidence type="ECO:0000313" key="13">
    <source>
        <dbReference type="EnsemblPlants" id="AUR62008353-RA:cds"/>
    </source>
</evidence>
<dbReference type="PROSITE" id="PS50071">
    <property type="entry name" value="HOMEOBOX_2"/>
    <property type="match status" value="1"/>
</dbReference>
<evidence type="ECO:0000256" key="5">
    <source>
        <dbReference type="ARBA" id="ARBA00023163"/>
    </source>
</evidence>
<accession>A0A803L914</accession>
<dbReference type="Gramene" id="AUR62008353-RA">
    <property type="protein sequence ID" value="AUR62008353-RA:cds"/>
    <property type="gene ID" value="AUR62008353"/>
</dbReference>
<dbReference type="GO" id="GO:0000981">
    <property type="term" value="F:DNA-binding transcription factor activity, RNA polymerase II-specific"/>
    <property type="evidence" value="ECO:0007669"/>
    <property type="project" value="UniProtKB-UniRule"/>
</dbReference>
<dbReference type="Pfam" id="PF00046">
    <property type="entry name" value="Homeodomain"/>
    <property type="match status" value="1"/>
</dbReference>
<proteinExistence type="inferred from homology"/>
<evidence type="ECO:0000256" key="7">
    <source>
        <dbReference type="ARBA" id="ARBA00025748"/>
    </source>
</evidence>
<protein>
    <recommendedName>
        <fullName evidence="10">Homeobox-leucine zipper protein</fullName>
    </recommendedName>
    <alternativeName>
        <fullName evidence="10">HD-ZIP protein</fullName>
    </alternativeName>
    <alternativeName>
        <fullName evidence="10">Homeodomain transcription factor</fullName>
    </alternativeName>
</protein>
<keyword evidence="6 8" id="KW-0539">Nucleus</keyword>
<dbReference type="SMART" id="SM00389">
    <property type="entry name" value="HOX"/>
    <property type="match status" value="1"/>
</dbReference>
<dbReference type="InterPro" id="IPR000047">
    <property type="entry name" value="HTH_motif"/>
</dbReference>
<keyword evidence="2 10" id="KW-0805">Transcription regulation</keyword>
<dbReference type="GO" id="GO:0045893">
    <property type="term" value="P:positive regulation of DNA-templated transcription"/>
    <property type="evidence" value="ECO:0007669"/>
    <property type="project" value="TreeGrafter"/>
</dbReference>
<evidence type="ECO:0000256" key="10">
    <source>
        <dbReference type="RuleBase" id="RU369038"/>
    </source>
</evidence>
<feature type="DNA-binding region" description="Homeobox" evidence="8">
    <location>
        <begin position="91"/>
        <end position="150"/>
    </location>
</feature>
<dbReference type="SUPFAM" id="SSF46689">
    <property type="entry name" value="Homeodomain-like"/>
    <property type="match status" value="1"/>
</dbReference>
<gene>
    <name evidence="13" type="primary">LOC110700532</name>
</gene>
<keyword evidence="4 8" id="KW-0371">Homeobox</keyword>
<evidence type="ECO:0000256" key="4">
    <source>
        <dbReference type="ARBA" id="ARBA00023155"/>
    </source>
</evidence>
<dbReference type="Proteomes" id="UP000596660">
    <property type="component" value="Unplaced"/>
</dbReference>
<keyword evidence="14" id="KW-1185">Reference proteome</keyword>
<sequence>MAGAGVGRVFGGGSSGGVGVGASLLFNPRLPRSSQSPESLFISGSTSNFLGSSSMVSFEDVCGGKRSERPFFCTYDQEENGDEDYDDYFHQPEKKRRLTVEQVQFLEKSFEVENKLEPERKVQLAKDLGLQPRQVAIWFQNRRARWKTKQLEKDFDSLQSNFNNLKADYENLLQEKEKLQAEVVNLTDKLLLKEKTEGDQPESPKTYAASKTVQEEPVIESASESEDHLAPVFGCKQEDLSSGKSDIIDSDSPHYVDVSHSPFGEPGDSYAFEADHSDISQDDEDYLSKSLLPSSHVFLKIGDVDYPGPPATSSCNNYGLPGDDQPSPLFWPYWDINLKM</sequence>
<comment type="subcellular location">
    <subcellularLocation>
        <location evidence="1 8 9">Nucleus</location>
    </subcellularLocation>
</comment>
<comment type="function">
    <text evidence="10">Transcription factor.</text>
</comment>
<dbReference type="GO" id="GO:0043565">
    <property type="term" value="F:sequence-specific DNA binding"/>
    <property type="evidence" value="ECO:0007669"/>
    <property type="project" value="InterPro"/>
</dbReference>
<keyword evidence="3 8" id="KW-0238">DNA-binding</keyword>
<evidence type="ECO:0000256" key="6">
    <source>
        <dbReference type="ARBA" id="ARBA00023242"/>
    </source>
</evidence>
<evidence type="ECO:0000256" key="2">
    <source>
        <dbReference type="ARBA" id="ARBA00023015"/>
    </source>
</evidence>
<dbReference type="KEGG" id="cqi:110700532"/>
<dbReference type="PROSITE" id="PS00027">
    <property type="entry name" value="HOMEOBOX_1"/>
    <property type="match status" value="1"/>
</dbReference>
<feature type="region of interest" description="Disordered" evidence="11">
    <location>
        <begin position="194"/>
        <end position="277"/>
    </location>
</feature>
<dbReference type="OrthoDB" id="6159439at2759"/>
<name>A0A803L914_CHEQI</name>
<keyword evidence="5 10" id="KW-0804">Transcription</keyword>
<dbReference type="RefSeq" id="XP_021733776.1">
    <property type="nucleotide sequence ID" value="XM_021878084.1"/>
</dbReference>
<comment type="similarity">
    <text evidence="7 10">Belongs to the HD-ZIP homeobox family. Class I subfamily.</text>
</comment>
<evidence type="ECO:0000256" key="9">
    <source>
        <dbReference type="RuleBase" id="RU000682"/>
    </source>
</evidence>
<dbReference type="GeneID" id="110700532"/>
<dbReference type="InterPro" id="IPR003106">
    <property type="entry name" value="Leu_zip_homeo"/>
</dbReference>
<dbReference type="PRINTS" id="PR00031">
    <property type="entry name" value="HTHREPRESSR"/>
</dbReference>
<dbReference type="PANTHER" id="PTHR24326">
    <property type="entry name" value="HOMEOBOX-LEUCINE ZIPPER PROTEIN"/>
    <property type="match status" value="1"/>
</dbReference>
<dbReference type="InterPro" id="IPR009057">
    <property type="entry name" value="Homeodomain-like_sf"/>
</dbReference>
<dbReference type="GO" id="GO:0042802">
    <property type="term" value="F:identical protein binding"/>
    <property type="evidence" value="ECO:0007669"/>
    <property type="project" value="UniProtKB-ARBA"/>
</dbReference>
<dbReference type="GO" id="GO:0005634">
    <property type="term" value="C:nucleus"/>
    <property type="evidence" value="ECO:0007669"/>
    <property type="project" value="UniProtKB-SubCell"/>
</dbReference>
<evidence type="ECO:0000259" key="12">
    <source>
        <dbReference type="PROSITE" id="PS50071"/>
    </source>
</evidence>